<feature type="transmembrane region" description="Helical" evidence="2">
    <location>
        <begin position="61"/>
        <end position="83"/>
    </location>
</feature>
<feature type="region of interest" description="Disordered" evidence="1">
    <location>
        <begin position="208"/>
        <end position="266"/>
    </location>
</feature>
<protein>
    <recommendedName>
        <fullName evidence="3">Spermatogenesis-associated protein 2 PUB-like domain-containing protein</fullName>
    </recommendedName>
</protein>
<dbReference type="InterPro" id="IPR048839">
    <property type="entry name" value="SPATA2_PUB-like"/>
</dbReference>
<dbReference type="EMBL" id="NIVC01003362">
    <property type="protein sequence ID" value="PAA51765.1"/>
    <property type="molecule type" value="Genomic_DNA"/>
</dbReference>
<evidence type="ECO:0000256" key="2">
    <source>
        <dbReference type="SAM" id="Phobius"/>
    </source>
</evidence>
<dbReference type="AlphaFoldDB" id="A0A267DRB2"/>
<keyword evidence="2" id="KW-0472">Membrane</keyword>
<keyword evidence="2" id="KW-0812">Transmembrane</keyword>
<keyword evidence="5" id="KW-1185">Reference proteome</keyword>
<dbReference type="OrthoDB" id="9989817at2759"/>
<evidence type="ECO:0000313" key="4">
    <source>
        <dbReference type="EMBL" id="PAA51765.1"/>
    </source>
</evidence>
<sequence length="266" mass="30333">ARPPDDQQQPPWSLKDNLEVWPSDWQQVHQDACTEINSKEKLVCRNIFMQQLILRNVNSSLSLPLLITAFHSFAYMTFNLLMFPWKQEYHKVRTCTGYYIHTLRHVALHEEVLKCMGYVSALDGNEVQEYQLRPAPGDKDFDDKEWEKQLRRLLLDLLNAEAAVRRLMSAAPTPRDVRSTLESILPQLRQSPAAAAANNDLHREAPIPVARSSKPPQDGQSLRPSQQRQQRPEAKLSIQPAHSASLPASSRRPAASMSSEPRESRV</sequence>
<dbReference type="Gene3D" id="1.20.58.2190">
    <property type="match status" value="1"/>
</dbReference>
<feature type="non-terminal residue" evidence="4">
    <location>
        <position position="1"/>
    </location>
</feature>
<feature type="compositionally biased region" description="Low complexity" evidence="1">
    <location>
        <begin position="240"/>
        <end position="259"/>
    </location>
</feature>
<reference evidence="4 5" key="1">
    <citation type="submission" date="2017-06" db="EMBL/GenBank/DDBJ databases">
        <title>A platform for efficient transgenesis in Macrostomum lignano, a flatworm model organism for stem cell research.</title>
        <authorList>
            <person name="Berezikov E."/>
        </authorList>
    </citation>
    <scope>NUCLEOTIDE SEQUENCE [LARGE SCALE GENOMIC DNA]</scope>
    <source>
        <strain evidence="4">DV1</strain>
        <tissue evidence="4">Whole organism</tissue>
    </source>
</reference>
<evidence type="ECO:0000259" key="3">
    <source>
        <dbReference type="Pfam" id="PF21388"/>
    </source>
</evidence>
<evidence type="ECO:0000256" key="1">
    <source>
        <dbReference type="SAM" id="MobiDB-lite"/>
    </source>
</evidence>
<comment type="caution">
    <text evidence="4">The sequence shown here is derived from an EMBL/GenBank/DDBJ whole genome shotgun (WGS) entry which is preliminary data.</text>
</comment>
<accession>A0A267DRB2</accession>
<organism evidence="4 5">
    <name type="scientific">Macrostomum lignano</name>
    <dbReference type="NCBI Taxonomy" id="282301"/>
    <lineage>
        <taxon>Eukaryota</taxon>
        <taxon>Metazoa</taxon>
        <taxon>Spiralia</taxon>
        <taxon>Lophotrochozoa</taxon>
        <taxon>Platyhelminthes</taxon>
        <taxon>Rhabditophora</taxon>
        <taxon>Macrostomorpha</taxon>
        <taxon>Macrostomida</taxon>
        <taxon>Macrostomidae</taxon>
        <taxon>Macrostomum</taxon>
    </lineage>
</organism>
<gene>
    <name evidence="4" type="ORF">BOX15_Mlig018864g2</name>
</gene>
<keyword evidence="2" id="KW-1133">Transmembrane helix</keyword>
<feature type="domain" description="Spermatogenesis-associated protein 2 PUB-like" evidence="3">
    <location>
        <begin position="54"/>
        <end position="122"/>
    </location>
</feature>
<feature type="compositionally biased region" description="Low complexity" evidence="1">
    <location>
        <begin position="220"/>
        <end position="229"/>
    </location>
</feature>
<evidence type="ECO:0000313" key="5">
    <source>
        <dbReference type="Proteomes" id="UP000215902"/>
    </source>
</evidence>
<dbReference type="Pfam" id="PF21388">
    <property type="entry name" value="SPATA2_PUB-like"/>
    <property type="match status" value="1"/>
</dbReference>
<dbReference type="Proteomes" id="UP000215902">
    <property type="component" value="Unassembled WGS sequence"/>
</dbReference>
<name>A0A267DRB2_9PLAT</name>
<proteinExistence type="predicted"/>